<dbReference type="RefSeq" id="WP_144986059.1">
    <property type="nucleotide sequence ID" value="NZ_CP037920.1"/>
</dbReference>
<organism evidence="2 3">
    <name type="scientific">Gimesia aquarii</name>
    <dbReference type="NCBI Taxonomy" id="2527964"/>
    <lineage>
        <taxon>Bacteria</taxon>
        <taxon>Pseudomonadati</taxon>
        <taxon>Planctomycetota</taxon>
        <taxon>Planctomycetia</taxon>
        <taxon>Planctomycetales</taxon>
        <taxon>Planctomycetaceae</taxon>
        <taxon>Gimesia</taxon>
    </lineage>
</organism>
<feature type="transmembrane region" description="Helical" evidence="1">
    <location>
        <begin position="12"/>
        <end position="31"/>
    </location>
</feature>
<keyword evidence="1" id="KW-1133">Transmembrane helix</keyword>
<reference evidence="2 3" key="1">
    <citation type="submission" date="2019-03" db="EMBL/GenBank/DDBJ databases">
        <title>Deep-cultivation of Planctomycetes and their phenomic and genomic characterization uncovers novel biology.</title>
        <authorList>
            <person name="Wiegand S."/>
            <person name="Jogler M."/>
            <person name="Boedeker C."/>
            <person name="Pinto D."/>
            <person name="Vollmers J."/>
            <person name="Rivas-Marin E."/>
            <person name="Kohn T."/>
            <person name="Peeters S.H."/>
            <person name="Heuer A."/>
            <person name="Rast P."/>
            <person name="Oberbeckmann S."/>
            <person name="Bunk B."/>
            <person name="Jeske O."/>
            <person name="Meyerdierks A."/>
            <person name="Storesund J.E."/>
            <person name="Kallscheuer N."/>
            <person name="Luecker S."/>
            <person name="Lage O.M."/>
            <person name="Pohl T."/>
            <person name="Merkel B.J."/>
            <person name="Hornburger P."/>
            <person name="Mueller R.-W."/>
            <person name="Bruemmer F."/>
            <person name="Labrenz M."/>
            <person name="Spormann A.M."/>
            <person name="Op den Camp H."/>
            <person name="Overmann J."/>
            <person name="Amann R."/>
            <person name="Jetten M.S.M."/>
            <person name="Mascher T."/>
            <person name="Medema M.H."/>
            <person name="Devos D.P."/>
            <person name="Kaster A.-K."/>
            <person name="Ovreas L."/>
            <person name="Rohde M."/>
            <person name="Galperin M.Y."/>
            <person name="Jogler C."/>
        </authorList>
    </citation>
    <scope>NUCLEOTIDE SEQUENCE [LARGE SCALE GENOMIC DNA]</scope>
    <source>
        <strain evidence="2 3">V144</strain>
    </source>
</reference>
<sequence>MKFITTPQCMLINLVVIFDLFIAFTPSYLGAIGGGGDYPPPAEKCINADYEEGGQNTINCSDDPNDPGQCIVNDPQNFPGCPDTKAKPVNASCVDDPSATIGICITHVGTLMIMNYWSPGCDIDPNGGCTCNYMEDELVPEPGVTKCGLDPNP</sequence>
<gene>
    <name evidence="2" type="ORF">V144x_32440</name>
</gene>
<name>A0A517VXN2_9PLAN</name>
<proteinExistence type="predicted"/>
<protein>
    <submittedName>
        <fullName evidence="2">Uncharacterized protein</fullName>
    </submittedName>
</protein>
<evidence type="ECO:0000313" key="3">
    <source>
        <dbReference type="Proteomes" id="UP000318704"/>
    </source>
</evidence>
<dbReference type="AlphaFoldDB" id="A0A517VXN2"/>
<evidence type="ECO:0000256" key="1">
    <source>
        <dbReference type="SAM" id="Phobius"/>
    </source>
</evidence>
<dbReference type="Proteomes" id="UP000318704">
    <property type="component" value="Chromosome"/>
</dbReference>
<evidence type="ECO:0000313" key="2">
    <source>
        <dbReference type="EMBL" id="QDT97762.1"/>
    </source>
</evidence>
<keyword evidence="1" id="KW-0472">Membrane</keyword>
<dbReference type="EMBL" id="CP037920">
    <property type="protein sequence ID" value="QDT97762.1"/>
    <property type="molecule type" value="Genomic_DNA"/>
</dbReference>
<dbReference type="KEGG" id="gaw:V144x_32440"/>
<keyword evidence="1" id="KW-0812">Transmembrane</keyword>
<accession>A0A517VXN2</accession>